<evidence type="ECO:0000313" key="3">
    <source>
        <dbReference type="Proteomes" id="UP001608902"/>
    </source>
</evidence>
<protein>
    <submittedName>
        <fullName evidence="2">Uncharacterized protein</fullName>
    </submittedName>
</protein>
<sequence>MSYKMSRKKRNMNLSVILSFLLTMITHQDPSRFKPSRLVHAALFCEIVERTNDLKADFSDENVIKKGYGIRD</sequence>
<reference evidence="2 3" key="1">
    <citation type="submission" date="2024-08" db="EMBL/GenBank/DDBJ databases">
        <title>Gnathostoma spinigerum genome.</title>
        <authorList>
            <person name="Gonzalez-Bertolin B."/>
            <person name="Monzon S."/>
            <person name="Zaballos A."/>
            <person name="Jimenez P."/>
            <person name="Dekumyoy P."/>
            <person name="Varona S."/>
            <person name="Cuesta I."/>
            <person name="Sumanam S."/>
            <person name="Adisakwattana P."/>
            <person name="Gasser R.B."/>
            <person name="Hernandez-Gonzalez A."/>
            <person name="Young N.D."/>
            <person name="Perteguer M.J."/>
        </authorList>
    </citation>
    <scope>NUCLEOTIDE SEQUENCE [LARGE SCALE GENOMIC DNA]</scope>
    <source>
        <strain evidence="2">AL3</strain>
        <tissue evidence="2">Liver</tissue>
    </source>
</reference>
<dbReference type="EMBL" id="JBGFUD010002853">
    <property type="protein sequence ID" value="MFH4978090.1"/>
    <property type="molecule type" value="Genomic_DNA"/>
</dbReference>
<accession>A0ABD6EPB0</accession>
<keyword evidence="1" id="KW-0732">Signal</keyword>
<organism evidence="2 3">
    <name type="scientific">Gnathostoma spinigerum</name>
    <dbReference type="NCBI Taxonomy" id="75299"/>
    <lineage>
        <taxon>Eukaryota</taxon>
        <taxon>Metazoa</taxon>
        <taxon>Ecdysozoa</taxon>
        <taxon>Nematoda</taxon>
        <taxon>Chromadorea</taxon>
        <taxon>Rhabditida</taxon>
        <taxon>Spirurina</taxon>
        <taxon>Gnathostomatomorpha</taxon>
        <taxon>Gnathostomatoidea</taxon>
        <taxon>Gnathostomatidae</taxon>
        <taxon>Gnathostoma</taxon>
    </lineage>
</organism>
<gene>
    <name evidence="2" type="ORF">AB6A40_004799</name>
</gene>
<feature type="signal peptide" evidence="1">
    <location>
        <begin position="1"/>
        <end position="27"/>
    </location>
</feature>
<evidence type="ECO:0000256" key="1">
    <source>
        <dbReference type="SAM" id="SignalP"/>
    </source>
</evidence>
<keyword evidence="3" id="KW-1185">Reference proteome</keyword>
<name>A0ABD6EPB0_9BILA</name>
<proteinExistence type="predicted"/>
<comment type="caution">
    <text evidence="2">The sequence shown here is derived from an EMBL/GenBank/DDBJ whole genome shotgun (WGS) entry which is preliminary data.</text>
</comment>
<dbReference type="Proteomes" id="UP001608902">
    <property type="component" value="Unassembled WGS sequence"/>
</dbReference>
<feature type="chain" id="PRO_5044816417" evidence="1">
    <location>
        <begin position="28"/>
        <end position="72"/>
    </location>
</feature>
<evidence type="ECO:0000313" key="2">
    <source>
        <dbReference type="EMBL" id="MFH4978090.1"/>
    </source>
</evidence>
<dbReference type="AlphaFoldDB" id="A0ABD6EPB0"/>